<dbReference type="Proteomes" id="UP001500298">
    <property type="component" value="Unassembled WGS sequence"/>
</dbReference>
<evidence type="ECO:0000313" key="2">
    <source>
        <dbReference type="Proteomes" id="UP001500298"/>
    </source>
</evidence>
<dbReference type="Pfam" id="PF13552">
    <property type="entry name" value="DUF4127"/>
    <property type="match status" value="1"/>
</dbReference>
<gene>
    <name evidence="1" type="ORF">GCM10023331_09800</name>
</gene>
<protein>
    <submittedName>
        <fullName evidence="1">DUF4127 family protein</fullName>
    </submittedName>
</protein>
<dbReference type="EMBL" id="BAABJX010000017">
    <property type="protein sequence ID" value="GAA4827060.1"/>
    <property type="molecule type" value="Genomic_DNA"/>
</dbReference>
<evidence type="ECO:0000313" key="1">
    <source>
        <dbReference type="EMBL" id="GAA4827060.1"/>
    </source>
</evidence>
<reference evidence="2" key="1">
    <citation type="journal article" date="2019" name="Int. J. Syst. Evol. Microbiol.">
        <title>The Global Catalogue of Microorganisms (GCM) 10K type strain sequencing project: providing services to taxonomists for standard genome sequencing and annotation.</title>
        <authorList>
            <consortium name="The Broad Institute Genomics Platform"/>
            <consortium name="The Broad Institute Genome Sequencing Center for Infectious Disease"/>
            <person name="Wu L."/>
            <person name="Ma J."/>
        </authorList>
    </citation>
    <scope>NUCLEOTIDE SEQUENCE [LARGE SCALE GENOMIC DNA]</scope>
    <source>
        <strain evidence="2">JCM 18326</strain>
    </source>
</reference>
<comment type="caution">
    <text evidence="1">The sequence shown here is derived from an EMBL/GenBank/DDBJ whole genome shotgun (WGS) entry which is preliminary data.</text>
</comment>
<organism evidence="1 2">
    <name type="scientific">Algivirga pacifica</name>
    <dbReference type="NCBI Taxonomy" id="1162670"/>
    <lineage>
        <taxon>Bacteria</taxon>
        <taxon>Pseudomonadati</taxon>
        <taxon>Bacteroidota</taxon>
        <taxon>Cytophagia</taxon>
        <taxon>Cytophagales</taxon>
        <taxon>Flammeovirgaceae</taxon>
        <taxon>Algivirga</taxon>
    </lineage>
</organism>
<name>A0ABP9DAJ1_9BACT</name>
<sequence>MIAELQDEITLLTPPPPLLNQKKIAADTEALWEWVSTAAGQCQAGIFSIEMLVYGGLLPSRLHQATEEELLTRLFRLRELKEAYPTFKIYAGNLIMRTPHYNSSEEEPDYYEEYGERIFQWAWLKDKASREGLEEGEEQELQRIDQEIPEEVITDYSQRREKNVAINKAVIQLVKEGVIEFLSIPQDDSAPYGFTALDQKAVVKEVIAQRLQTKVHMYPGADEVGCTLLARAYQELTQQRTKVYVYYSSVHSAQIIPMYEDRPLGESLKAHILATNALMVDRPEEADIILAVNTAGKVMMEAWDQEIKDITYSTFRNLRSFVDQIKQWTLEGKKVAVADVAFANGGETELIQLLDDMAAWDDVLAYAGWNTNCNTIGTVLSTAIIGKDTDQQEMIDKNKIYHLLEGWAYQSEVRMKMVKEYLPTLGASYYDFNGQEATINIEMESRIRACWTDMMQQSFQKYHLEQVKVYSPWHRMFEIGIDLRVGAEKE</sequence>
<keyword evidence="2" id="KW-1185">Reference proteome</keyword>
<dbReference type="InterPro" id="IPR025394">
    <property type="entry name" value="DUF4127"/>
</dbReference>
<accession>A0ABP9DAJ1</accession>
<proteinExistence type="predicted"/>